<dbReference type="Proteomes" id="UP000276526">
    <property type="component" value="Unassembled WGS sequence"/>
</dbReference>
<sequence length="125" mass="13780">MTTYTAEAARDNGWWVVQLREDPGVLTQARRLDQIPETVRDALVLFPDLEPDPGQATIVVEVTDDNEAKAALARDKTKAAQTMRDEATQLMRQTVHELSEGGLSLMDIGTLLGVSYARAQQLARS</sequence>
<gene>
    <name evidence="1" type="ORF">CXF48_09635</name>
</gene>
<name>A0A3R8R102_9CORY</name>
<dbReference type="AlphaFoldDB" id="A0A3R8R102"/>
<dbReference type="EMBL" id="PQNK01000018">
    <property type="protein sequence ID" value="RRO85704.1"/>
    <property type="molecule type" value="Genomic_DNA"/>
</dbReference>
<dbReference type="RefSeq" id="WP_125175287.1">
    <property type="nucleotide sequence ID" value="NZ_JAUKFU010000001.1"/>
</dbReference>
<protein>
    <submittedName>
        <fullName evidence="1">Transcriptional regulator</fullName>
    </submittedName>
</protein>
<evidence type="ECO:0000313" key="2">
    <source>
        <dbReference type="Proteomes" id="UP000276526"/>
    </source>
</evidence>
<proteinExistence type="predicted"/>
<evidence type="ECO:0000313" key="1">
    <source>
        <dbReference type="EMBL" id="RRO85704.1"/>
    </source>
</evidence>
<reference evidence="1 2" key="1">
    <citation type="submission" date="2018-01" db="EMBL/GenBank/DDBJ databases">
        <title>Twenty Corynebacterium bovis Genomes.</title>
        <authorList>
            <person name="Gulvik C.A."/>
        </authorList>
    </citation>
    <scope>NUCLEOTIDE SEQUENCE [LARGE SCALE GENOMIC DNA]</scope>
    <source>
        <strain evidence="1 2">F6900</strain>
    </source>
</reference>
<accession>A0A3R8R102</accession>
<organism evidence="1 2">
    <name type="scientific">Corynebacterium bovis</name>
    <dbReference type="NCBI Taxonomy" id="36808"/>
    <lineage>
        <taxon>Bacteria</taxon>
        <taxon>Bacillati</taxon>
        <taxon>Actinomycetota</taxon>
        <taxon>Actinomycetes</taxon>
        <taxon>Mycobacteriales</taxon>
        <taxon>Corynebacteriaceae</taxon>
        <taxon>Corynebacterium</taxon>
    </lineage>
</organism>
<comment type="caution">
    <text evidence="1">The sequence shown here is derived from an EMBL/GenBank/DDBJ whole genome shotgun (WGS) entry which is preliminary data.</text>
</comment>